<organism evidence="1 2">
    <name type="scientific">Nephila pilipes</name>
    <name type="common">Giant wood spider</name>
    <name type="synonym">Nephila maculata</name>
    <dbReference type="NCBI Taxonomy" id="299642"/>
    <lineage>
        <taxon>Eukaryota</taxon>
        <taxon>Metazoa</taxon>
        <taxon>Ecdysozoa</taxon>
        <taxon>Arthropoda</taxon>
        <taxon>Chelicerata</taxon>
        <taxon>Arachnida</taxon>
        <taxon>Araneae</taxon>
        <taxon>Araneomorphae</taxon>
        <taxon>Entelegynae</taxon>
        <taxon>Araneoidea</taxon>
        <taxon>Nephilidae</taxon>
        <taxon>Nephila</taxon>
    </lineage>
</organism>
<reference evidence="1" key="1">
    <citation type="submission" date="2020-08" db="EMBL/GenBank/DDBJ databases">
        <title>Multicomponent nature underlies the extraordinary mechanical properties of spider dragline silk.</title>
        <authorList>
            <person name="Kono N."/>
            <person name="Nakamura H."/>
            <person name="Mori M."/>
            <person name="Yoshida Y."/>
            <person name="Ohtoshi R."/>
            <person name="Malay A.D."/>
            <person name="Moran D.A.P."/>
            <person name="Tomita M."/>
            <person name="Numata K."/>
            <person name="Arakawa K."/>
        </authorList>
    </citation>
    <scope>NUCLEOTIDE SEQUENCE</scope>
</reference>
<dbReference type="EMBL" id="BMAW01068505">
    <property type="protein sequence ID" value="GFT64848.1"/>
    <property type="molecule type" value="Genomic_DNA"/>
</dbReference>
<proteinExistence type="predicted"/>
<evidence type="ECO:0000313" key="2">
    <source>
        <dbReference type="Proteomes" id="UP000887013"/>
    </source>
</evidence>
<gene>
    <name evidence="1" type="ORF">NPIL_82691</name>
</gene>
<protein>
    <submittedName>
        <fullName evidence="1">Uncharacterized protein</fullName>
    </submittedName>
</protein>
<accession>A0A8X6PFB0</accession>
<keyword evidence="2" id="KW-1185">Reference proteome</keyword>
<comment type="caution">
    <text evidence="1">The sequence shown here is derived from an EMBL/GenBank/DDBJ whole genome shotgun (WGS) entry which is preliminary data.</text>
</comment>
<dbReference type="AlphaFoldDB" id="A0A8X6PFB0"/>
<evidence type="ECO:0000313" key="1">
    <source>
        <dbReference type="EMBL" id="GFT64848.1"/>
    </source>
</evidence>
<name>A0A8X6PFB0_NEPPI</name>
<dbReference type="Proteomes" id="UP000887013">
    <property type="component" value="Unassembled WGS sequence"/>
</dbReference>
<sequence length="143" mass="16056">MILCTSEARDLALHSAAGSSREGIEACHRFAKRTASGTLWKKEAEGNGYTHFRPLTFRILRGVHETFTFVFRCSSGNGYRNISVGFHKSCSFCYDIKECSKFVSCHPRVPDEVATPSLFPSAASIGESQRIYSYQRMVNLVYL</sequence>